<accession>A0A0F9AG61</accession>
<organism evidence="1">
    <name type="scientific">marine sediment metagenome</name>
    <dbReference type="NCBI Taxonomy" id="412755"/>
    <lineage>
        <taxon>unclassified sequences</taxon>
        <taxon>metagenomes</taxon>
        <taxon>ecological metagenomes</taxon>
    </lineage>
</organism>
<name>A0A0F9AG61_9ZZZZ</name>
<comment type="caution">
    <text evidence="1">The sequence shown here is derived from an EMBL/GenBank/DDBJ whole genome shotgun (WGS) entry which is preliminary data.</text>
</comment>
<feature type="non-terminal residue" evidence="1">
    <location>
        <position position="255"/>
    </location>
</feature>
<gene>
    <name evidence="1" type="ORF">LCGC14_2853120</name>
</gene>
<evidence type="ECO:0000313" key="1">
    <source>
        <dbReference type="EMBL" id="KKK77489.1"/>
    </source>
</evidence>
<proteinExistence type="predicted"/>
<dbReference type="AlphaFoldDB" id="A0A0F9AG61"/>
<sequence>MVPGVGAGIFTATFNSNLLSAGTSGGEVYSIIVSGTKESYIDPSDISDTIYVEVVPTILSMHDYDNTSIEIEEITEVFGESINLTVKYYNVSISPFIDAILTYEWLSLDPIQFYEDPNNAGYYTTSLNTSLAEVWGLRSITVKATRENFTTQTLLTSLSITERLTSLNGEFDLVYLSTKVWVQNPNPFEFVYLDTMLSANIGNLTVATYIWEKLYPNGTRIPGMQGTGILEQNNVTKHILDFKTELKEIGNYFLY</sequence>
<reference evidence="1" key="1">
    <citation type="journal article" date="2015" name="Nature">
        <title>Complex archaea that bridge the gap between prokaryotes and eukaryotes.</title>
        <authorList>
            <person name="Spang A."/>
            <person name="Saw J.H."/>
            <person name="Jorgensen S.L."/>
            <person name="Zaremba-Niedzwiedzka K."/>
            <person name="Martijn J."/>
            <person name="Lind A.E."/>
            <person name="van Eijk R."/>
            <person name="Schleper C."/>
            <person name="Guy L."/>
            <person name="Ettema T.J."/>
        </authorList>
    </citation>
    <scope>NUCLEOTIDE SEQUENCE</scope>
</reference>
<protein>
    <submittedName>
        <fullName evidence="1">Uncharacterized protein</fullName>
    </submittedName>
</protein>
<dbReference type="EMBL" id="LAZR01054933">
    <property type="protein sequence ID" value="KKK77489.1"/>
    <property type="molecule type" value="Genomic_DNA"/>
</dbReference>